<dbReference type="Pfam" id="PF14765">
    <property type="entry name" value="PS-DH"/>
    <property type="match status" value="1"/>
</dbReference>
<feature type="domain" description="Carrier" evidence="4">
    <location>
        <begin position="1424"/>
        <end position="1504"/>
    </location>
</feature>
<dbReference type="Pfam" id="PF00550">
    <property type="entry name" value="PP-binding"/>
    <property type="match status" value="4"/>
</dbReference>
<dbReference type="PANTHER" id="PTHR43074:SF1">
    <property type="entry name" value="BETA-KETOACYL SYNTHASE FAMILY PROTEIN-RELATED"/>
    <property type="match status" value="1"/>
</dbReference>
<dbReference type="SMART" id="SM00822">
    <property type="entry name" value="PKS_KR"/>
    <property type="match status" value="1"/>
</dbReference>
<dbReference type="SUPFAM" id="SSF53901">
    <property type="entry name" value="Thiolase-like"/>
    <property type="match status" value="1"/>
</dbReference>
<dbReference type="InterPro" id="IPR009081">
    <property type="entry name" value="PP-bd_ACP"/>
</dbReference>
<dbReference type="Gene3D" id="3.40.366.10">
    <property type="entry name" value="Malonyl-Coenzyme A Acyl Carrier Protein, domain 2"/>
    <property type="match status" value="1"/>
</dbReference>
<dbReference type="EMBL" id="UOFX01000044">
    <property type="protein sequence ID" value="VAX08950.1"/>
    <property type="molecule type" value="Genomic_DNA"/>
</dbReference>
<dbReference type="PROSITE" id="PS50075">
    <property type="entry name" value="CARRIER"/>
    <property type="match status" value="3"/>
</dbReference>
<evidence type="ECO:0000259" key="5">
    <source>
        <dbReference type="PROSITE" id="PS52004"/>
    </source>
</evidence>
<dbReference type="InterPro" id="IPR032821">
    <property type="entry name" value="PKS_assoc"/>
</dbReference>
<dbReference type="InterPro" id="IPR014043">
    <property type="entry name" value="Acyl_transferase_dom"/>
</dbReference>
<evidence type="ECO:0000256" key="1">
    <source>
        <dbReference type="ARBA" id="ARBA00022450"/>
    </source>
</evidence>
<dbReference type="Pfam" id="PF21089">
    <property type="entry name" value="PKS_DH_N"/>
    <property type="match status" value="1"/>
</dbReference>
<dbReference type="Gene3D" id="3.10.129.110">
    <property type="entry name" value="Polyketide synthase dehydratase"/>
    <property type="match status" value="1"/>
</dbReference>
<dbReference type="InterPro" id="IPR016036">
    <property type="entry name" value="Malonyl_transacylase_ACP-bd"/>
</dbReference>
<dbReference type="SUPFAM" id="SSF55048">
    <property type="entry name" value="Probable ACP-binding domain of malonyl-CoA ACP transacylase"/>
    <property type="match status" value="1"/>
</dbReference>
<dbReference type="PROSITE" id="PS52004">
    <property type="entry name" value="KS3_2"/>
    <property type="match status" value="1"/>
</dbReference>
<gene>
    <name evidence="7" type="ORF">MNBD_GAMMA26-2202</name>
</gene>
<dbReference type="InterPro" id="IPR036291">
    <property type="entry name" value="NAD(P)-bd_dom_sf"/>
</dbReference>
<dbReference type="SMART" id="SM00827">
    <property type="entry name" value="PKS_AT"/>
    <property type="match status" value="1"/>
</dbReference>
<feature type="domain" description="PKS/mFAS DH" evidence="6">
    <location>
        <begin position="2052"/>
        <end position="2344"/>
    </location>
</feature>
<name>A0A3B1BEX0_9ZZZZ</name>
<dbReference type="InterPro" id="IPR016039">
    <property type="entry name" value="Thiolase-like"/>
</dbReference>
<evidence type="ECO:0000313" key="7">
    <source>
        <dbReference type="EMBL" id="VAX08950.1"/>
    </source>
</evidence>
<feature type="domain" description="Carrier" evidence="4">
    <location>
        <begin position="1327"/>
        <end position="1407"/>
    </location>
</feature>
<evidence type="ECO:0000259" key="6">
    <source>
        <dbReference type="PROSITE" id="PS52019"/>
    </source>
</evidence>
<organism evidence="7">
    <name type="scientific">hydrothermal vent metagenome</name>
    <dbReference type="NCBI Taxonomy" id="652676"/>
    <lineage>
        <taxon>unclassified sequences</taxon>
        <taxon>metagenomes</taxon>
        <taxon>ecological metagenomes</taxon>
    </lineage>
</organism>
<dbReference type="InterPro" id="IPR042104">
    <property type="entry name" value="PKS_dehydratase_sf"/>
</dbReference>
<dbReference type="CDD" id="cd08953">
    <property type="entry name" value="KR_2_SDR_x"/>
    <property type="match status" value="1"/>
</dbReference>
<dbReference type="SUPFAM" id="SSF52151">
    <property type="entry name" value="FabD/lysophospholipase-like"/>
    <property type="match status" value="1"/>
</dbReference>
<feature type="domain" description="Carrier" evidence="4">
    <location>
        <begin position="1138"/>
        <end position="1218"/>
    </location>
</feature>
<dbReference type="InterPro" id="IPR049552">
    <property type="entry name" value="PKS_DH_N"/>
</dbReference>
<dbReference type="Pfam" id="PF00698">
    <property type="entry name" value="Acyl_transf_1"/>
    <property type="match status" value="1"/>
</dbReference>
<evidence type="ECO:0000256" key="2">
    <source>
        <dbReference type="ARBA" id="ARBA00022553"/>
    </source>
</evidence>
<evidence type="ECO:0000259" key="4">
    <source>
        <dbReference type="PROSITE" id="PS50075"/>
    </source>
</evidence>
<dbReference type="PANTHER" id="PTHR43074">
    <property type="entry name" value="OMEGA-3 POLYUNSATURATED FATTY ACID SYNTHASE PFAB-RELATED"/>
    <property type="match status" value="1"/>
</dbReference>
<keyword evidence="1" id="KW-0596">Phosphopantetheine</keyword>
<keyword evidence="2" id="KW-0597">Phosphoprotein</keyword>
<dbReference type="Pfam" id="PF16197">
    <property type="entry name" value="KAsynt_C_assoc"/>
    <property type="match status" value="1"/>
</dbReference>
<dbReference type="CDD" id="cd00833">
    <property type="entry name" value="PKS"/>
    <property type="match status" value="1"/>
</dbReference>
<dbReference type="Gene3D" id="3.40.47.10">
    <property type="match status" value="1"/>
</dbReference>
<dbReference type="InterPro" id="IPR052568">
    <property type="entry name" value="PKS-FAS_Synthase"/>
</dbReference>
<accession>A0A3B1BEX0</accession>
<dbReference type="InterPro" id="IPR013968">
    <property type="entry name" value="PKS_KR"/>
</dbReference>
<dbReference type="Gene3D" id="1.10.1200.10">
    <property type="entry name" value="ACP-like"/>
    <property type="match status" value="4"/>
</dbReference>
<dbReference type="InterPro" id="IPR004432">
    <property type="entry name" value="Omega_3_polyunsat_FA_synth"/>
</dbReference>
<dbReference type="InterPro" id="IPR001227">
    <property type="entry name" value="Ac_transferase_dom_sf"/>
</dbReference>
<dbReference type="Gene3D" id="3.40.50.720">
    <property type="entry name" value="NAD(P)-binding Rossmann-like Domain"/>
    <property type="match status" value="1"/>
</dbReference>
<dbReference type="Pfam" id="PF00109">
    <property type="entry name" value="ketoacyl-synt"/>
    <property type="match status" value="1"/>
</dbReference>
<reference evidence="7" key="1">
    <citation type="submission" date="2018-06" db="EMBL/GenBank/DDBJ databases">
        <authorList>
            <person name="Zhirakovskaya E."/>
        </authorList>
    </citation>
    <scope>NUCLEOTIDE SEQUENCE</scope>
</reference>
<dbReference type="Pfam" id="PF08659">
    <property type="entry name" value="KR"/>
    <property type="match status" value="1"/>
</dbReference>
<dbReference type="InterPro" id="IPR016035">
    <property type="entry name" value="Acyl_Trfase/lysoPLipase"/>
</dbReference>
<dbReference type="InterPro" id="IPR014031">
    <property type="entry name" value="Ketoacyl_synth_C"/>
</dbReference>
<dbReference type="InterPro" id="IPR049551">
    <property type="entry name" value="PKS_DH_C"/>
</dbReference>
<keyword evidence="3" id="KW-0808">Transferase</keyword>
<sequence length="2348" mass="255176">MMADTNSSDKRLTSQLQETPIAIIGMASLFPESRNLHEFWENIMGKVDCIIDVPADRWEINDLYDPDPATPDKSYSKRGGFIPDIDFDPMEFGLPPNILEVTDSSQLLSLVVARDLLKDCGYVDGNFDRDHTGVILGVGGGQKLITPLVSRLQGPIWEKVLRSSGVAEDDIQTLIEKMKKAYIPWVENSFPGMLGNVIAGRVANRFDLGGTNCVVDAACAGSLAAMKMAISDLLEFKANTMITGGVDTDNSPFMYLNFSKTPAFTSDEVPKPFDEASHGIVIGEGVGMVMLKRLEDAEHDNDRIYAVIKGVGTSSDGRFKSIYAPRASGQSVAIDRAYADAGFDKSTVKLVEAHGTGTKAGDAAEFDGLKLAFDSEDHEKQHIALGSIKSQIGHTKTAAGSAGMIKTALALYHKILPPTINVDNPNPKLDIENSSFYLNTDTRPWINNAKTPRRAGVSSFGFGGSNYHFVLEEYLSDAEQVADKGYRKHDVQRALVLHGSTPEVLASKCQSWLEALQKDASGLEYYNFVTEAENCKVPAADARLGFVAKDQTAVIELLTTALEQLSKGQWEHPTGGIHYRAQALPEDSKVVALFSGQGSQYLNMCKDLTLNFPPMRESFAKMGQLLLNDNDTALSSAVFPERAFDEAGKKAQEERLKLTQYIQPAIGSVSAGLFKMMQQSGFKADIVAGHSYGELTALWAAGVIDDDGFYSLSRARAVAMGTSPAAGYDAGAMLAVMGDAKEIEQKVEALEQISIANYNSPKQLVVAGPTEAIAAAAKTLKADGFSVVALPVSAAFHSSLVAFADKPFSDAIEKQTFKKPHTAIFSNVTAKPYPKSAKEIKQSFKSNMLNSVRFTQEINAIADQGGTIFVEFGPKSVLTRLVNAILGDRPHVAVAMNSSPKGDSDTRYRDALVQLKVAGVELNLKDIYQRDLELPVSKKAGMKIKLNGGNYVSDATKQAFEDALNDGFQLALPQQPDALQQTEPVQATQPAPTTAADQGLNQSEWLQAQTATMSAHETYLLNQQDYSQGFFNMMHHLVDEFGAKNQAVPENISQSIADLHQHQQDTLRVHQSYLQGQIEFNRASSQFISGTPTGSYQPTAVAAPTAKQAVVQQQTVTPPAPAAAPVTPVAVEAPTLALDAKQIQKGMLEIVQDKTGYPIEMLDLNMNMEADLGIDSIKRVEILGAMTSKFPELPELDQNALAEMQTLLEIVEYVEQKAGAAAPTAAAPAVAAPSGLDSATIQQGMLEIVHEKTGYPVEMLDLNMNMEADLGIDSIKRVEILGAMTCKFPELPELDQNALAEMQTLLEIVEYVEQKGGATAPAATSGLDSATIQQGMLEIVHEKTGYPVEMLDLNMNMEADLGIDSIKRVEILGAMTSKFPELPELDQNALAEMQTLLEIVQYVEIKSSAGDASETEIISASSVLDEAAIQQSMLEIVHEKTGYPVEMLDLNMNLEADLGIDSIKRVEILGAMTSKFPELPEMDQNALSEMGTLAEIVAYVKSLVPQDSSISRALSEQAEVVGTAVNDVAFTTTESMVVKKYLPRPDALESEISVTGRSCLITDSGENLTYNTAKALKDLGWSVTVLQFPASLIAKPSRLPRGVQTVKLAEATDAELAKVLSAVTEAQTLNGFIHLSARPVDTSSKISFSEPEQTLLKMVFFSAKYLQQALTTKPAQGRNFFVTISYMDGEIGTAGRNAFDLSQGGLNGLVKSLNLEWDEVFCRAIDLDPDLDDKNSAQIVIDELFDPDLSITEVGNSAKGRMTLAGEVRANALLETPNDKINDSSVFFVSGGAKGVTAACVMQLAEQYHCRFILAGRAAYNGSEPAWANGISDDSELKRKIMEVLKEEGEKPTPVIVNQRLRAIKSDREISSTLSQIAALGGKAEYISANITDGAALKASVAPAVATLGKITGLIHGAGVLADKPIEKKTETDFASVLNTKIAGLAAMLSLVRMEELEYLVLFSSAAGFYGNNGQSDYSVANEILNKTAYQVSQFYPSCHVISFNWGPWDGGMVTPELKRYFQQRNVEIIPIVEGAEIFSNELHQERSATIQLLVGSSMRSDVDNSNTPLRTFQINTRLLLEDNPFLGDHVIGGNPVLPSATALSWMANICERLSPSYSFVECDNFQVLKGIVFDTAQADFYQVDVKGLANDENISRFQVTISSKNNRDKQVWHYKADIQVAKELPAVPMYTQSDLNETESTTGEALYENGTLFHGSLFQGIEKVINTSMKKLTLLCNLDKIKDDVQGQFPISSINPFATDLMFQAMLVWVREHRHLGSLPLKFLKVVNYKLIPEDKEFYVSLDVDSTSETNMTADVTIHDKMGHIYSKAFGAEVTVSPSLNSMFTTK</sequence>
<dbReference type="SUPFAM" id="SSF47336">
    <property type="entry name" value="ACP-like"/>
    <property type="match status" value="4"/>
</dbReference>
<dbReference type="Pfam" id="PF02801">
    <property type="entry name" value="Ketoacyl-synt_C"/>
    <property type="match status" value="1"/>
</dbReference>
<dbReference type="InterPro" id="IPR020841">
    <property type="entry name" value="PKS_Beta-ketoAc_synthase_dom"/>
</dbReference>
<feature type="domain" description="Ketosynthase family 3 (KS3)" evidence="5">
    <location>
        <begin position="18"/>
        <end position="473"/>
    </location>
</feature>
<dbReference type="InterPro" id="IPR036736">
    <property type="entry name" value="ACP-like_sf"/>
</dbReference>
<dbReference type="SUPFAM" id="SSF51735">
    <property type="entry name" value="NAD(P)-binding Rossmann-fold domains"/>
    <property type="match status" value="2"/>
</dbReference>
<dbReference type="InterPro" id="IPR057326">
    <property type="entry name" value="KR_dom"/>
</dbReference>
<dbReference type="NCBIfam" id="TIGR02813">
    <property type="entry name" value="omega_3_PfaA"/>
    <property type="match status" value="2"/>
</dbReference>
<dbReference type="InterPro" id="IPR014030">
    <property type="entry name" value="Ketoacyl_synth_N"/>
</dbReference>
<protein>
    <submittedName>
        <fullName evidence="7">Omega-3 polyunsaturated fatty acid synthase subunit, PfaA</fullName>
    </submittedName>
</protein>
<evidence type="ECO:0000256" key="3">
    <source>
        <dbReference type="ARBA" id="ARBA00022679"/>
    </source>
</evidence>
<proteinExistence type="predicted"/>
<dbReference type="InterPro" id="IPR049900">
    <property type="entry name" value="PKS_mFAS_DH"/>
</dbReference>
<dbReference type="PROSITE" id="PS52019">
    <property type="entry name" value="PKS_MFAS_DH"/>
    <property type="match status" value="1"/>
</dbReference>
<dbReference type="SMART" id="SM00825">
    <property type="entry name" value="PKS_KS"/>
    <property type="match status" value="1"/>
</dbReference>
<dbReference type="GO" id="GO:0016746">
    <property type="term" value="F:acyltransferase activity"/>
    <property type="evidence" value="ECO:0007669"/>
    <property type="project" value="InterPro"/>
</dbReference>